<reference evidence="1" key="1">
    <citation type="journal article" date="2020" name="Nature">
        <title>Giant virus diversity and host interactions through global metagenomics.</title>
        <authorList>
            <person name="Schulz F."/>
            <person name="Roux S."/>
            <person name="Paez-Espino D."/>
            <person name="Jungbluth S."/>
            <person name="Walsh D.A."/>
            <person name="Denef V.J."/>
            <person name="McMahon K.D."/>
            <person name="Konstantinidis K.T."/>
            <person name="Eloe-Fadrosh E.A."/>
            <person name="Kyrpides N.C."/>
            <person name="Woyke T."/>
        </authorList>
    </citation>
    <scope>NUCLEOTIDE SEQUENCE</scope>
    <source>
        <strain evidence="1">GVMAG-M-3300017989-17</strain>
    </source>
</reference>
<accession>A0A6C0BLW6</accession>
<sequence length="52" mass="6152">MGRYLFFCAGFFTGKLVEHNMGWKSFYNFQHRIGNYEAELSLGIPWGLCERE</sequence>
<dbReference type="AlphaFoldDB" id="A0A6C0BLW6"/>
<evidence type="ECO:0000313" key="1">
    <source>
        <dbReference type="EMBL" id="QHS93375.1"/>
    </source>
</evidence>
<organism evidence="1">
    <name type="scientific">viral metagenome</name>
    <dbReference type="NCBI Taxonomy" id="1070528"/>
    <lineage>
        <taxon>unclassified sequences</taxon>
        <taxon>metagenomes</taxon>
        <taxon>organismal metagenomes</taxon>
    </lineage>
</organism>
<proteinExistence type="predicted"/>
<name>A0A6C0BLW6_9ZZZZ</name>
<dbReference type="EMBL" id="MN739203">
    <property type="protein sequence ID" value="QHS93375.1"/>
    <property type="molecule type" value="Genomic_DNA"/>
</dbReference>
<protein>
    <submittedName>
        <fullName evidence="1">Uncharacterized protein</fullName>
    </submittedName>
</protein>